<reference evidence="1 2" key="2">
    <citation type="submission" date="2020-05" db="EMBL/GenBank/DDBJ databases">
        <authorList>
            <person name="Khan S.A."/>
            <person name="Jeon C.O."/>
            <person name="Chun B.H."/>
        </authorList>
    </citation>
    <scope>NUCLEOTIDE SEQUENCE [LARGE SCALE GENOMIC DNA]</scope>
    <source>
        <strain evidence="1 2">H242</strain>
    </source>
</reference>
<keyword evidence="2" id="KW-1185">Reference proteome</keyword>
<sequence>MVARGVVWPPENAQLRAAAGGFVERLQLEQDAAAQAGQPLLVLSDPVLVAQRERVLAERNGLLTQQYGALLTEPARATEIAEDVERNAAELARLDEQLAQLEVRALVPGQVVWARPQDLPGSYVQRGAMLGHVLAPGPAHVRVALLEEDFLRTRGRVQAVEVRLADAPFTAYEAKLSNTVPGASLELPSAALGDRYGGPVPVDPADASGVRTRAPVFVLDAAVPALKPPAVGGRAWVKLVLPSEPLAQQWIARLRQLFLKQFNPMGQA</sequence>
<name>A0ABX6P3T3_9BURK</name>
<dbReference type="EMBL" id="CP053418">
    <property type="protein sequence ID" value="QJW84715.1"/>
    <property type="molecule type" value="Genomic_DNA"/>
</dbReference>
<evidence type="ECO:0000313" key="2">
    <source>
        <dbReference type="Proteomes" id="UP000500826"/>
    </source>
</evidence>
<reference evidence="1 2" key="1">
    <citation type="submission" date="2020-05" db="EMBL/GenBank/DDBJ databases">
        <title>Ramlibacter rhizophilus sp. nov., isolated from rhizosphere soil of national flower Mugunghwa from South Korea.</title>
        <authorList>
            <person name="Zheng-Fei Y."/>
            <person name="Huan T."/>
        </authorList>
    </citation>
    <scope>NUCLEOTIDE SEQUENCE [LARGE SCALE GENOMIC DNA]</scope>
    <source>
        <strain evidence="1 2">H242</strain>
    </source>
</reference>
<accession>A0ABX6P3T3</accession>
<organism evidence="1 2">
    <name type="scientific">Ramlibacter terrae</name>
    <dbReference type="NCBI Taxonomy" id="2732511"/>
    <lineage>
        <taxon>Bacteria</taxon>
        <taxon>Pseudomonadati</taxon>
        <taxon>Pseudomonadota</taxon>
        <taxon>Betaproteobacteria</taxon>
        <taxon>Burkholderiales</taxon>
        <taxon>Comamonadaceae</taxon>
        <taxon>Ramlibacter</taxon>
    </lineage>
</organism>
<dbReference type="Proteomes" id="UP000500826">
    <property type="component" value="Chromosome"/>
</dbReference>
<proteinExistence type="predicted"/>
<protein>
    <recommendedName>
        <fullName evidence="3">HlyD family efflux transporter periplasmic adaptor subunit</fullName>
    </recommendedName>
</protein>
<evidence type="ECO:0008006" key="3">
    <source>
        <dbReference type="Google" id="ProtNLM"/>
    </source>
</evidence>
<dbReference type="SUPFAM" id="SSF111369">
    <property type="entry name" value="HlyD-like secretion proteins"/>
    <property type="match status" value="1"/>
</dbReference>
<gene>
    <name evidence="1" type="ORF">HK414_16535</name>
</gene>
<evidence type="ECO:0000313" key="1">
    <source>
        <dbReference type="EMBL" id="QJW84715.1"/>
    </source>
</evidence>